<evidence type="ECO:0000313" key="3">
    <source>
        <dbReference type="Proteomes" id="UP000053268"/>
    </source>
</evidence>
<organism evidence="2 3">
    <name type="scientific">Papilio xuthus</name>
    <name type="common">Asian swallowtail butterfly</name>
    <dbReference type="NCBI Taxonomy" id="66420"/>
    <lineage>
        <taxon>Eukaryota</taxon>
        <taxon>Metazoa</taxon>
        <taxon>Ecdysozoa</taxon>
        <taxon>Arthropoda</taxon>
        <taxon>Hexapoda</taxon>
        <taxon>Insecta</taxon>
        <taxon>Pterygota</taxon>
        <taxon>Neoptera</taxon>
        <taxon>Endopterygota</taxon>
        <taxon>Lepidoptera</taxon>
        <taxon>Glossata</taxon>
        <taxon>Ditrysia</taxon>
        <taxon>Papilionoidea</taxon>
        <taxon>Papilionidae</taxon>
        <taxon>Papilioninae</taxon>
        <taxon>Papilio</taxon>
    </lineage>
</organism>
<accession>A0A194QCM9</accession>
<dbReference type="EMBL" id="KQ459386">
    <property type="protein sequence ID" value="KPJ01196.1"/>
    <property type="molecule type" value="Genomic_DNA"/>
</dbReference>
<protein>
    <recommendedName>
        <fullName evidence="4">Ommochrome-binding protein</fullName>
    </recommendedName>
</protein>
<feature type="signal peptide" evidence="1">
    <location>
        <begin position="1"/>
        <end position="19"/>
    </location>
</feature>
<evidence type="ECO:0000256" key="1">
    <source>
        <dbReference type="SAM" id="SignalP"/>
    </source>
</evidence>
<feature type="chain" id="PRO_5008264224" description="Ommochrome-binding protein" evidence="1">
    <location>
        <begin position="20"/>
        <end position="323"/>
    </location>
</feature>
<evidence type="ECO:0000313" key="2">
    <source>
        <dbReference type="EMBL" id="KPJ01196.1"/>
    </source>
</evidence>
<dbReference type="Proteomes" id="UP000053268">
    <property type="component" value="Unassembled WGS sequence"/>
</dbReference>
<proteinExistence type="predicted"/>
<gene>
    <name evidence="2" type="ORF">RR46_03067</name>
</gene>
<keyword evidence="1" id="KW-0732">Signal</keyword>
<evidence type="ECO:0008006" key="4">
    <source>
        <dbReference type="Google" id="ProtNLM"/>
    </source>
</evidence>
<sequence>MQLHSAFALSLLLIAKTEDSDEIDRLIITNDIYPEQYSIYSSKYEIVNIIVPLNQLNYGDNPGNKYIFFFVEADQDDFGRIIEKGLYVFKDGIAVKLLDNGRDVAAAADESNVAFIAAGDGIYLYNDERVSVHKYGNISDSIIGIAKPTHSDIIYILTEDKEVYIVNGLDDKKEKVNDIINAEQIILDYENNLYYLDSDTQVYFYDFLSVTKIEGLPDYAFSARLLKPPITTQDFVPFFVDGQLYCINTKGYAELFDKVEFAGNGTPSAYAMEDGVVHYYAINKRIYEFDIYDILHNGAKGLLGKLVKKTVADEILTLIGLLV</sequence>
<reference evidence="2 3" key="1">
    <citation type="journal article" date="2015" name="Nat. Commun.">
        <title>Outbred genome sequencing and CRISPR/Cas9 gene editing in butterflies.</title>
        <authorList>
            <person name="Li X."/>
            <person name="Fan D."/>
            <person name="Zhang W."/>
            <person name="Liu G."/>
            <person name="Zhang L."/>
            <person name="Zhao L."/>
            <person name="Fang X."/>
            <person name="Chen L."/>
            <person name="Dong Y."/>
            <person name="Chen Y."/>
            <person name="Ding Y."/>
            <person name="Zhao R."/>
            <person name="Feng M."/>
            <person name="Zhu Y."/>
            <person name="Feng Y."/>
            <person name="Jiang X."/>
            <person name="Zhu D."/>
            <person name="Xiang H."/>
            <person name="Feng X."/>
            <person name="Li S."/>
            <person name="Wang J."/>
            <person name="Zhang G."/>
            <person name="Kronforst M.R."/>
            <person name="Wang W."/>
        </authorList>
    </citation>
    <scope>NUCLEOTIDE SEQUENCE [LARGE SCALE GENOMIC DNA]</scope>
    <source>
        <strain evidence="2">Ya'a_city_454_Px</strain>
        <tissue evidence="2">Whole body</tissue>
    </source>
</reference>
<name>A0A194QCM9_PAPXU</name>
<keyword evidence="3" id="KW-1185">Reference proteome</keyword>
<dbReference type="SUPFAM" id="SSF69322">
    <property type="entry name" value="Tricorn protease domain 2"/>
    <property type="match status" value="1"/>
</dbReference>
<dbReference type="AlphaFoldDB" id="A0A194QCM9"/>